<gene>
    <name evidence="1" type="ORF">METZ01_LOCUS443735</name>
</gene>
<reference evidence="1" key="1">
    <citation type="submission" date="2018-05" db="EMBL/GenBank/DDBJ databases">
        <authorList>
            <person name="Lanie J.A."/>
            <person name="Ng W.-L."/>
            <person name="Kazmierczak K.M."/>
            <person name="Andrzejewski T.M."/>
            <person name="Davidsen T.M."/>
            <person name="Wayne K.J."/>
            <person name="Tettelin H."/>
            <person name="Glass J.I."/>
            <person name="Rusch D."/>
            <person name="Podicherti R."/>
            <person name="Tsui H.-C.T."/>
            <person name="Winkler M.E."/>
        </authorList>
    </citation>
    <scope>NUCLEOTIDE SEQUENCE</scope>
</reference>
<protein>
    <submittedName>
        <fullName evidence="1">Uncharacterized protein</fullName>
    </submittedName>
</protein>
<dbReference type="AlphaFoldDB" id="A0A382Z5V2"/>
<name>A0A382Z5V2_9ZZZZ</name>
<feature type="non-terminal residue" evidence="1">
    <location>
        <position position="111"/>
    </location>
</feature>
<accession>A0A382Z5V2</accession>
<dbReference type="PROSITE" id="PS51257">
    <property type="entry name" value="PROKAR_LIPOPROTEIN"/>
    <property type="match status" value="1"/>
</dbReference>
<proteinExistence type="predicted"/>
<organism evidence="1">
    <name type="scientific">marine metagenome</name>
    <dbReference type="NCBI Taxonomy" id="408172"/>
    <lineage>
        <taxon>unclassified sequences</taxon>
        <taxon>metagenomes</taxon>
        <taxon>ecological metagenomes</taxon>
    </lineage>
</organism>
<dbReference type="EMBL" id="UINC01181269">
    <property type="protein sequence ID" value="SVD90881.1"/>
    <property type="molecule type" value="Genomic_DNA"/>
</dbReference>
<sequence length="111" mass="12255">MRTTTILIALTMLTTGLAGCTGDPDGGGNDEIDAETLQNLQDFFNNSSVGSDSVMNMFTISWDREDSLLGFNPQTDLIELGNYTNQFSAQDPTLLYADYYNGQVIEFRFSC</sequence>
<evidence type="ECO:0000313" key="1">
    <source>
        <dbReference type="EMBL" id="SVD90881.1"/>
    </source>
</evidence>